<evidence type="ECO:0000313" key="3">
    <source>
        <dbReference type="Proteomes" id="UP000076502"/>
    </source>
</evidence>
<feature type="signal peptide" evidence="1">
    <location>
        <begin position="1"/>
        <end position="27"/>
    </location>
</feature>
<dbReference type="Proteomes" id="UP000076502">
    <property type="component" value="Unassembled WGS sequence"/>
</dbReference>
<protein>
    <submittedName>
        <fullName evidence="2">Uncharacterized protein</fullName>
    </submittedName>
</protein>
<dbReference type="EMBL" id="KQ434948">
    <property type="protein sequence ID" value="KZC12405.1"/>
    <property type="molecule type" value="Genomic_DNA"/>
</dbReference>
<name>A0A154PKM7_DUFNO</name>
<organism evidence="2 3">
    <name type="scientific">Dufourea novaeangliae</name>
    <name type="common">Sweat bee</name>
    <dbReference type="NCBI Taxonomy" id="178035"/>
    <lineage>
        <taxon>Eukaryota</taxon>
        <taxon>Metazoa</taxon>
        <taxon>Ecdysozoa</taxon>
        <taxon>Arthropoda</taxon>
        <taxon>Hexapoda</taxon>
        <taxon>Insecta</taxon>
        <taxon>Pterygota</taxon>
        <taxon>Neoptera</taxon>
        <taxon>Endopterygota</taxon>
        <taxon>Hymenoptera</taxon>
        <taxon>Apocrita</taxon>
        <taxon>Aculeata</taxon>
        <taxon>Apoidea</taxon>
        <taxon>Anthophila</taxon>
        <taxon>Halictidae</taxon>
        <taxon>Rophitinae</taxon>
        <taxon>Dufourea</taxon>
    </lineage>
</organism>
<evidence type="ECO:0000313" key="2">
    <source>
        <dbReference type="EMBL" id="KZC12405.1"/>
    </source>
</evidence>
<evidence type="ECO:0000256" key="1">
    <source>
        <dbReference type="SAM" id="SignalP"/>
    </source>
</evidence>
<feature type="chain" id="PRO_5007599643" evidence="1">
    <location>
        <begin position="28"/>
        <end position="56"/>
    </location>
</feature>
<sequence length="56" mass="6429">MKASYPAFMRTASLLFTLFMLQMVTEGNGTSFKDTDSGLSEMMIGVETHFRYRNHM</sequence>
<reference evidence="2 3" key="1">
    <citation type="submission" date="2015-07" db="EMBL/GenBank/DDBJ databases">
        <title>The genome of Dufourea novaeangliae.</title>
        <authorList>
            <person name="Pan H."/>
            <person name="Kapheim K."/>
        </authorList>
    </citation>
    <scope>NUCLEOTIDE SEQUENCE [LARGE SCALE GENOMIC DNA]</scope>
    <source>
        <strain evidence="2">0120121106</strain>
        <tissue evidence="2">Whole body</tissue>
    </source>
</reference>
<gene>
    <name evidence="2" type="ORF">WN55_03942</name>
</gene>
<dbReference type="AlphaFoldDB" id="A0A154PKM7"/>
<accession>A0A154PKM7</accession>
<keyword evidence="1" id="KW-0732">Signal</keyword>
<proteinExistence type="predicted"/>
<keyword evidence="3" id="KW-1185">Reference proteome</keyword>